<dbReference type="InterPro" id="IPR033113">
    <property type="entry name" value="PLA2_histidine"/>
</dbReference>
<keyword evidence="8" id="KW-0732">Signal</keyword>
<dbReference type="GO" id="GO:0006644">
    <property type="term" value="P:phospholipid metabolic process"/>
    <property type="evidence" value="ECO:0007669"/>
    <property type="project" value="InterPro"/>
</dbReference>
<evidence type="ECO:0000256" key="3">
    <source>
        <dbReference type="ARBA" id="ARBA00013278"/>
    </source>
</evidence>
<evidence type="ECO:0000256" key="5">
    <source>
        <dbReference type="ARBA" id="ARBA00022963"/>
    </source>
</evidence>
<dbReference type="GO" id="GO:0016042">
    <property type="term" value="P:lipid catabolic process"/>
    <property type="evidence" value="ECO:0007669"/>
    <property type="project" value="UniProtKB-KW"/>
</dbReference>
<dbReference type="InterPro" id="IPR016090">
    <property type="entry name" value="PLA2-like_dom"/>
</dbReference>
<evidence type="ECO:0000256" key="6">
    <source>
        <dbReference type="ARBA" id="ARBA00023098"/>
    </source>
</evidence>
<evidence type="ECO:0000256" key="4">
    <source>
        <dbReference type="ARBA" id="ARBA00022525"/>
    </source>
</evidence>
<dbReference type="Gene3D" id="1.20.90.10">
    <property type="entry name" value="Phospholipase A2 domain"/>
    <property type="match status" value="1"/>
</dbReference>
<organism evidence="10 11">
    <name type="scientific">Ladona fulva</name>
    <name type="common">Scarce chaser dragonfly</name>
    <name type="synonym">Libellula fulva</name>
    <dbReference type="NCBI Taxonomy" id="123851"/>
    <lineage>
        <taxon>Eukaryota</taxon>
        <taxon>Metazoa</taxon>
        <taxon>Ecdysozoa</taxon>
        <taxon>Arthropoda</taxon>
        <taxon>Hexapoda</taxon>
        <taxon>Insecta</taxon>
        <taxon>Pterygota</taxon>
        <taxon>Palaeoptera</taxon>
        <taxon>Odonata</taxon>
        <taxon>Epiprocta</taxon>
        <taxon>Anisoptera</taxon>
        <taxon>Libelluloidea</taxon>
        <taxon>Libellulidae</taxon>
        <taxon>Ladona</taxon>
    </lineage>
</organism>
<feature type="domain" description="Phospholipase A2-like central" evidence="9">
    <location>
        <begin position="128"/>
        <end position="223"/>
    </location>
</feature>
<comment type="cofactor">
    <cofactor evidence="1">
        <name>Ca(2+)</name>
        <dbReference type="ChEBI" id="CHEBI:29108"/>
    </cofactor>
</comment>
<dbReference type="EC" id="3.1.1.4" evidence="3"/>
<gene>
    <name evidence="10" type="ORF">J437_LFUL012016</name>
</gene>
<dbReference type="GO" id="GO:0004623">
    <property type="term" value="F:phospholipase A2 activity"/>
    <property type="evidence" value="ECO:0007669"/>
    <property type="project" value="UniProtKB-EC"/>
</dbReference>
<dbReference type="SUPFAM" id="SSF48619">
    <property type="entry name" value="Phospholipase A2, PLA2"/>
    <property type="match status" value="1"/>
</dbReference>
<evidence type="ECO:0000256" key="7">
    <source>
        <dbReference type="ARBA" id="ARBA00029903"/>
    </source>
</evidence>
<accession>A0A8K0P481</accession>
<dbReference type="Proteomes" id="UP000792457">
    <property type="component" value="Unassembled WGS sequence"/>
</dbReference>
<dbReference type="EMBL" id="KZ308572">
    <property type="protein sequence ID" value="KAG8231738.1"/>
    <property type="molecule type" value="Genomic_DNA"/>
</dbReference>
<comment type="caution">
    <text evidence="10">The sequence shown here is derived from an EMBL/GenBank/DDBJ whole genome shotgun (WGS) entry which is preliminary data.</text>
</comment>
<reference evidence="10" key="2">
    <citation type="submission" date="2017-10" db="EMBL/GenBank/DDBJ databases">
        <title>Ladona fulva Genome sequencing and assembly.</title>
        <authorList>
            <person name="Murali S."/>
            <person name="Richards S."/>
            <person name="Bandaranaike D."/>
            <person name="Bellair M."/>
            <person name="Blankenburg K."/>
            <person name="Chao H."/>
            <person name="Dinh H."/>
            <person name="Doddapaneni H."/>
            <person name="Dugan-Rocha S."/>
            <person name="Elkadiri S."/>
            <person name="Gnanaolivu R."/>
            <person name="Hernandez B."/>
            <person name="Skinner E."/>
            <person name="Javaid M."/>
            <person name="Lee S."/>
            <person name="Li M."/>
            <person name="Ming W."/>
            <person name="Munidasa M."/>
            <person name="Muniz J."/>
            <person name="Nguyen L."/>
            <person name="Hughes D."/>
            <person name="Osuji N."/>
            <person name="Pu L.-L."/>
            <person name="Puazo M."/>
            <person name="Qu C."/>
            <person name="Quiroz J."/>
            <person name="Raj R."/>
            <person name="Weissenberger G."/>
            <person name="Xin Y."/>
            <person name="Zou X."/>
            <person name="Han Y."/>
            <person name="Worley K."/>
            <person name="Muzny D."/>
            <person name="Gibbs R."/>
        </authorList>
    </citation>
    <scope>NUCLEOTIDE SEQUENCE</scope>
    <source>
        <strain evidence="10">Sampled in the wild</strain>
    </source>
</reference>
<keyword evidence="4" id="KW-0964">Secreted</keyword>
<dbReference type="OrthoDB" id="6501032at2759"/>
<dbReference type="PANTHER" id="PTHR12253">
    <property type="entry name" value="RH14732P"/>
    <property type="match status" value="1"/>
</dbReference>
<reference evidence="10" key="1">
    <citation type="submission" date="2013-04" db="EMBL/GenBank/DDBJ databases">
        <authorList>
            <person name="Qu J."/>
            <person name="Murali S.C."/>
            <person name="Bandaranaike D."/>
            <person name="Bellair M."/>
            <person name="Blankenburg K."/>
            <person name="Chao H."/>
            <person name="Dinh H."/>
            <person name="Doddapaneni H."/>
            <person name="Downs B."/>
            <person name="Dugan-Rocha S."/>
            <person name="Elkadiri S."/>
            <person name="Gnanaolivu R.D."/>
            <person name="Hernandez B."/>
            <person name="Javaid M."/>
            <person name="Jayaseelan J.C."/>
            <person name="Lee S."/>
            <person name="Li M."/>
            <person name="Ming W."/>
            <person name="Munidasa M."/>
            <person name="Muniz J."/>
            <person name="Nguyen L."/>
            <person name="Ongeri F."/>
            <person name="Osuji N."/>
            <person name="Pu L.-L."/>
            <person name="Puazo M."/>
            <person name="Qu C."/>
            <person name="Quiroz J."/>
            <person name="Raj R."/>
            <person name="Weissenberger G."/>
            <person name="Xin Y."/>
            <person name="Zou X."/>
            <person name="Han Y."/>
            <person name="Richards S."/>
            <person name="Worley K."/>
            <person name="Muzny D."/>
            <person name="Gibbs R."/>
        </authorList>
    </citation>
    <scope>NUCLEOTIDE SEQUENCE</scope>
    <source>
        <strain evidence="10">Sampled in the wild</strain>
    </source>
</reference>
<dbReference type="Pfam" id="PF05826">
    <property type="entry name" value="Phospholip_A2_2"/>
    <property type="match status" value="1"/>
</dbReference>
<evidence type="ECO:0000256" key="8">
    <source>
        <dbReference type="SAM" id="SignalP"/>
    </source>
</evidence>
<name>A0A8K0P481_LADFU</name>
<evidence type="ECO:0000313" key="10">
    <source>
        <dbReference type="EMBL" id="KAG8231738.1"/>
    </source>
</evidence>
<sequence length="246" mass="28086">MSIIFCPSLSVLSVSVVCSGLVGGIRKAERWIAVHSWKLFSIFMLSFSNPEEKMEILRNLSRLRPLSVTFEQMMELISKCQELSEQERNMNAATRGPRKLTENNKESQEQLRARSLDAGGALTLFQGILPGTKWCGTGDLATTYYDLGPDMELDVCCRSHDLCPVKVRAFTSRFNLTNYSIYSKSHCECDEMFYNCLKRTSHPNALMIGNFYFNLLRVPCIDKQVYEKQAAPVSNDMQFKRNKLTF</sequence>
<keyword evidence="5" id="KW-0442">Lipid degradation</keyword>
<proteinExistence type="predicted"/>
<evidence type="ECO:0000313" key="11">
    <source>
        <dbReference type="Proteomes" id="UP000792457"/>
    </source>
</evidence>
<dbReference type="InterPro" id="IPR036444">
    <property type="entry name" value="PLipase_A2_dom_sf"/>
</dbReference>
<comment type="subcellular location">
    <subcellularLocation>
        <location evidence="2">Secreted</location>
    </subcellularLocation>
</comment>
<dbReference type="AlphaFoldDB" id="A0A8K0P481"/>
<dbReference type="PROSITE" id="PS00118">
    <property type="entry name" value="PA2_HIS"/>
    <property type="match status" value="1"/>
</dbReference>
<feature type="chain" id="PRO_5035446752" description="phospholipase A2" evidence="8">
    <location>
        <begin position="25"/>
        <end position="246"/>
    </location>
</feature>
<keyword evidence="6" id="KW-0443">Lipid metabolism</keyword>
<protein>
    <recommendedName>
        <fullName evidence="3">phospholipase A2</fullName>
        <ecNumber evidence="3">3.1.1.4</ecNumber>
    </recommendedName>
    <alternativeName>
        <fullName evidence="7">Phosphatidylcholine 2-acylhydrolase</fullName>
    </alternativeName>
</protein>
<dbReference type="GO" id="GO:0005576">
    <property type="term" value="C:extracellular region"/>
    <property type="evidence" value="ECO:0007669"/>
    <property type="project" value="UniProtKB-SubCell"/>
</dbReference>
<dbReference type="GO" id="GO:0050482">
    <property type="term" value="P:arachidonate secretion"/>
    <property type="evidence" value="ECO:0007669"/>
    <property type="project" value="InterPro"/>
</dbReference>
<feature type="signal peptide" evidence="8">
    <location>
        <begin position="1"/>
        <end position="24"/>
    </location>
</feature>
<evidence type="ECO:0000256" key="1">
    <source>
        <dbReference type="ARBA" id="ARBA00001913"/>
    </source>
</evidence>
<evidence type="ECO:0000259" key="9">
    <source>
        <dbReference type="Pfam" id="PF05826"/>
    </source>
</evidence>
<keyword evidence="11" id="KW-1185">Reference proteome</keyword>
<evidence type="ECO:0000256" key="2">
    <source>
        <dbReference type="ARBA" id="ARBA00004613"/>
    </source>
</evidence>